<reference evidence="3 4" key="1">
    <citation type="submission" date="2020-07" db="EMBL/GenBank/DDBJ databases">
        <title>Sequencing the genomes of 1000 actinobacteria strains.</title>
        <authorList>
            <person name="Klenk H.-P."/>
        </authorList>
    </citation>
    <scope>NUCLEOTIDE SEQUENCE [LARGE SCALE GENOMIC DNA]</scope>
    <source>
        <strain evidence="3 4">DSM 21349</strain>
    </source>
</reference>
<dbReference type="EMBL" id="JACGXA010000001">
    <property type="protein sequence ID" value="MBA8802854.1"/>
    <property type="molecule type" value="Genomic_DNA"/>
</dbReference>
<name>A0A7W3IYI4_9ACTN</name>
<dbReference type="Pfam" id="PF24837">
    <property type="entry name" value="AMIN-like"/>
    <property type="match status" value="1"/>
</dbReference>
<sequence>MTVRRILATLLPALALVAGSMPAPASALPDWVDHSTTWTNPDAKSPRVVDLRYAHHDAFDRVVIEIDGAIPGGHARYGKTFHYDGSGAPVPIKGRSGIHLVLTPAQAHDNDGNDVYDGPAIARPHFETLKALAFTGDFEGYVSFGFALTHRAPYRVFKLHDPQRLVIDFQHP</sequence>
<comment type="caution">
    <text evidence="3">The sequence shown here is derived from an EMBL/GenBank/DDBJ whole genome shotgun (WGS) entry which is preliminary data.</text>
</comment>
<protein>
    <recommendedName>
        <fullName evidence="2">AMIN-like domain-containing protein</fullName>
    </recommendedName>
</protein>
<accession>A0A7W3IYI4</accession>
<dbReference type="AlphaFoldDB" id="A0A7W3IYI4"/>
<organism evidence="3 4">
    <name type="scientific">Nocardioides ginsengisegetis</name>
    <dbReference type="NCBI Taxonomy" id="661491"/>
    <lineage>
        <taxon>Bacteria</taxon>
        <taxon>Bacillati</taxon>
        <taxon>Actinomycetota</taxon>
        <taxon>Actinomycetes</taxon>
        <taxon>Propionibacteriales</taxon>
        <taxon>Nocardioidaceae</taxon>
        <taxon>Nocardioides</taxon>
    </lineage>
</organism>
<proteinExistence type="predicted"/>
<dbReference type="RefSeq" id="WP_182537521.1">
    <property type="nucleotide sequence ID" value="NZ_JACGXA010000001.1"/>
</dbReference>
<evidence type="ECO:0000313" key="4">
    <source>
        <dbReference type="Proteomes" id="UP000580910"/>
    </source>
</evidence>
<keyword evidence="1" id="KW-0732">Signal</keyword>
<feature type="chain" id="PRO_5031561495" description="AMIN-like domain-containing protein" evidence="1">
    <location>
        <begin position="28"/>
        <end position="172"/>
    </location>
</feature>
<dbReference type="Proteomes" id="UP000580910">
    <property type="component" value="Unassembled WGS sequence"/>
</dbReference>
<evidence type="ECO:0000313" key="3">
    <source>
        <dbReference type="EMBL" id="MBA8802854.1"/>
    </source>
</evidence>
<evidence type="ECO:0000259" key="2">
    <source>
        <dbReference type="Pfam" id="PF24837"/>
    </source>
</evidence>
<keyword evidence="4" id="KW-1185">Reference proteome</keyword>
<gene>
    <name evidence="3" type="ORF">FB382_001145</name>
</gene>
<feature type="signal peptide" evidence="1">
    <location>
        <begin position="1"/>
        <end position="27"/>
    </location>
</feature>
<dbReference type="InterPro" id="IPR056303">
    <property type="entry name" value="AMIN-like"/>
</dbReference>
<feature type="domain" description="AMIN-like" evidence="2">
    <location>
        <begin position="47"/>
        <end position="171"/>
    </location>
</feature>
<evidence type="ECO:0000256" key="1">
    <source>
        <dbReference type="SAM" id="SignalP"/>
    </source>
</evidence>